<keyword evidence="3" id="KW-1185">Reference proteome</keyword>
<accession>A0ABR1EPV9</accession>
<reference evidence="2 3" key="1">
    <citation type="submission" date="2023-08" db="EMBL/GenBank/DDBJ databases">
        <title>A Necator americanus chromosomal reference genome.</title>
        <authorList>
            <person name="Ilik V."/>
            <person name="Petrzelkova K.J."/>
            <person name="Pardy F."/>
            <person name="Fuh T."/>
            <person name="Niatou-Singa F.S."/>
            <person name="Gouil Q."/>
            <person name="Baker L."/>
            <person name="Ritchie M.E."/>
            <person name="Jex A.R."/>
            <person name="Gazzola D."/>
            <person name="Li H."/>
            <person name="Toshio Fujiwara R."/>
            <person name="Zhan B."/>
            <person name="Aroian R.V."/>
            <person name="Pafco B."/>
            <person name="Schwarz E.M."/>
        </authorList>
    </citation>
    <scope>NUCLEOTIDE SEQUENCE [LARGE SCALE GENOMIC DNA]</scope>
    <source>
        <strain evidence="2 3">Aroian</strain>
        <tissue evidence="2">Whole animal</tissue>
    </source>
</reference>
<gene>
    <name evidence="2" type="primary">Necator_chrX.g25003</name>
    <name evidence="2" type="ORF">RB195_024838</name>
</gene>
<evidence type="ECO:0000256" key="1">
    <source>
        <dbReference type="SAM" id="MobiDB-lite"/>
    </source>
</evidence>
<dbReference type="EMBL" id="JAVFWL010000006">
    <property type="protein sequence ID" value="KAK6764664.1"/>
    <property type="molecule type" value="Genomic_DNA"/>
</dbReference>
<organism evidence="2 3">
    <name type="scientific">Necator americanus</name>
    <name type="common">Human hookworm</name>
    <dbReference type="NCBI Taxonomy" id="51031"/>
    <lineage>
        <taxon>Eukaryota</taxon>
        <taxon>Metazoa</taxon>
        <taxon>Ecdysozoa</taxon>
        <taxon>Nematoda</taxon>
        <taxon>Chromadorea</taxon>
        <taxon>Rhabditida</taxon>
        <taxon>Rhabditina</taxon>
        <taxon>Rhabditomorpha</taxon>
        <taxon>Strongyloidea</taxon>
        <taxon>Ancylostomatidae</taxon>
        <taxon>Bunostominae</taxon>
        <taxon>Necator</taxon>
    </lineage>
</organism>
<evidence type="ECO:0000313" key="3">
    <source>
        <dbReference type="Proteomes" id="UP001303046"/>
    </source>
</evidence>
<proteinExistence type="predicted"/>
<dbReference type="Proteomes" id="UP001303046">
    <property type="component" value="Unassembled WGS sequence"/>
</dbReference>
<sequence>MDERGLVIIGSPRYACFGLPTASFAGTYLAADNRLQYSALNSCAKQAIKECIQWEIRKRRYQVDMPQGTQTRLDEATIPWDAETQTTILDALLAIEERLQQPGGGVWINVVKKYIYTIAGSQRTQTPNRKSSRTYEDRRGPQQGRVL</sequence>
<name>A0ABR1EPV9_NECAM</name>
<evidence type="ECO:0000313" key="2">
    <source>
        <dbReference type="EMBL" id="KAK6764664.1"/>
    </source>
</evidence>
<protein>
    <submittedName>
        <fullName evidence="2">Uncharacterized protein</fullName>
    </submittedName>
</protein>
<feature type="region of interest" description="Disordered" evidence="1">
    <location>
        <begin position="123"/>
        <end position="147"/>
    </location>
</feature>
<comment type="caution">
    <text evidence="2">The sequence shown here is derived from an EMBL/GenBank/DDBJ whole genome shotgun (WGS) entry which is preliminary data.</text>
</comment>